<dbReference type="Gene3D" id="1.20.1260.10">
    <property type="match status" value="1"/>
</dbReference>
<keyword evidence="1" id="KW-0732">Signal</keyword>
<evidence type="ECO:0000313" key="3">
    <source>
        <dbReference type="Proteomes" id="UP000054477"/>
    </source>
</evidence>
<dbReference type="STRING" id="1095629.A0A0C9Y0Z6"/>
<keyword evidence="3" id="KW-1185">Reference proteome</keyword>
<feature type="chain" id="PRO_5002206498" description="Protein rds1" evidence="1">
    <location>
        <begin position="18"/>
        <end position="303"/>
    </location>
</feature>
<evidence type="ECO:0000256" key="1">
    <source>
        <dbReference type="SAM" id="SignalP"/>
    </source>
</evidence>
<organism evidence="2 3">
    <name type="scientific">Laccaria amethystina LaAM-08-1</name>
    <dbReference type="NCBI Taxonomy" id="1095629"/>
    <lineage>
        <taxon>Eukaryota</taxon>
        <taxon>Fungi</taxon>
        <taxon>Dikarya</taxon>
        <taxon>Basidiomycota</taxon>
        <taxon>Agaricomycotina</taxon>
        <taxon>Agaricomycetes</taxon>
        <taxon>Agaricomycetidae</taxon>
        <taxon>Agaricales</taxon>
        <taxon>Agaricineae</taxon>
        <taxon>Hydnangiaceae</taxon>
        <taxon>Laccaria</taxon>
    </lineage>
</organism>
<reference evidence="2 3" key="1">
    <citation type="submission" date="2014-04" db="EMBL/GenBank/DDBJ databases">
        <authorList>
            <consortium name="DOE Joint Genome Institute"/>
            <person name="Kuo A."/>
            <person name="Kohler A."/>
            <person name="Nagy L.G."/>
            <person name="Floudas D."/>
            <person name="Copeland A."/>
            <person name="Barry K.W."/>
            <person name="Cichocki N."/>
            <person name="Veneault-Fourrey C."/>
            <person name="LaButti K."/>
            <person name="Lindquist E.A."/>
            <person name="Lipzen A."/>
            <person name="Lundell T."/>
            <person name="Morin E."/>
            <person name="Murat C."/>
            <person name="Sun H."/>
            <person name="Tunlid A."/>
            <person name="Henrissat B."/>
            <person name="Grigoriev I.V."/>
            <person name="Hibbett D.S."/>
            <person name="Martin F."/>
            <person name="Nordberg H.P."/>
            <person name="Cantor M.N."/>
            <person name="Hua S.X."/>
        </authorList>
    </citation>
    <scope>NUCLEOTIDE SEQUENCE [LARGE SCALE GENOMIC DNA]</scope>
    <source>
        <strain evidence="2 3">LaAM-08-1</strain>
    </source>
</reference>
<protein>
    <recommendedName>
        <fullName evidence="4">Protein rds1</fullName>
    </recommendedName>
</protein>
<gene>
    <name evidence="2" type="ORF">K443DRAFT_652571</name>
</gene>
<dbReference type="AlphaFoldDB" id="A0A0C9Y0Z6"/>
<accession>A0A0C9Y0Z6</accession>
<dbReference type="Pfam" id="PF13668">
    <property type="entry name" value="Ferritin_2"/>
    <property type="match status" value="1"/>
</dbReference>
<dbReference type="OrthoDB" id="1001765at2759"/>
<dbReference type="EMBL" id="KN838577">
    <property type="protein sequence ID" value="KIK03697.1"/>
    <property type="molecule type" value="Genomic_DNA"/>
</dbReference>
<dbReference type="InterPro" id="IPR012347">
    <property type="entry name" value="Ferritin-like"/>
</dbReference>
<dbReference type="InterPro" id="IPR039254">
    <property type="entry name" value="Rds1"/>
</dbReference>
<dbReference type="HOGENOM" id="CLU_029630_0_0_1"/>
<evidence type="ECO:0008006" key="4">
    <source>
        <dbReference type="Google" id="ProtNLM"/>
    </source>
</evidence>
<feature type="signal peptide" evidence="1">
    <location>
        <begin position="1"/>
        <end position="17"/>
    </location>
</feature>
<dbReference type="InterPro" id="IPR009078">
    <property type="entry name" value="Ferritin-like_SF"/>
</dbReference>
<proteinExistence type="predicted"/>
<reference evidence="3" key="2">
    <citation type="submission" date="2015-01" db="EMBL/GenBank/DDBJ databases">
        <title>Evolutionary Origins and Diversification of the Mycorrhizal Mutualists.</title>
        <authorList>
            <consortium name="DOE Joint Genome Institute"/>
            <consortium name="Mycorrhizal Genomics Consortium"/>
            <person name="Kohler A."/>
            <person name="Kuo A."/>
            <person name="Nagy L.G."/>
            <person name="Floudas D."/>
            <person name="Copeland A."/>
            <person name="Barry K.W."/>
            <person name="Cichocki N."/>
            <person name="Veneault-Fourrey C."/>
            <person name="LaButti K."/>
            <person name="Lindquist E.A."/>
            <person name="Lipzen A."/>
            <person name="Lundell T."/>
            <person name="Morin E."/>
            <person name="Murat C."/>
            <person name="Riley R."/>
            <person name="Ohm R."/>
            <person name="Sun H."/>
            <person name="Tunlid A."/>
            <person name="Henrissat B."/>
            <person name="Grigoriev I.V."/>
            <person name="Hibbett D.S."/>
            <person name="Martin F."/>
        </authorList>
    </citation>
    <scope>NUCLEOTIDE SEQUENCE [LARGE SCALE GENOMIC DNA]</scope>
    <source>
        <strain evidence="3">LaAM-08-1</strain>
    </source>
</reference>
<evidence type="ECO:0000313" key="2">
    <source>
        <dbReference type="EMBL" id="KIK03697.1"/>
    </source>
</evidence>
<dbReference type="PANTHER" id="PTHR38705:SF1">
    <property type="entry name" value="PROTEIN RDS1"/>
    <property type="match status" value="1"/>
</dbReference>
<dbReference type="Proteomes" id="UP000054477">
    <property type="component" value="Unassembled WGS sequence"/>
</dbReference>
<dbReference type="SUPFAM" id="SSF47240">
    <property type="entry name" value="Ferritin-like"/>
    <property type="match status" value="1"/>
</dbReference>
<sequence length="303" mass="32360">MKSIFFTAALAALQASASVIIPRDTKFTDTDILVFALNLELIEVAFYTGGLAKFSQQAFTTAGLPSVYRGRVQQILQHEQTHAATIQGLIGKSPVVRPCKYTFPYTDAASFANLAKTIEGVGTSAYIGAAQFISEKDYLIVADSISTIEARHASWLATELALTPWPGAFDRALTFDEAFTLASNFIVPGSCPSSNPPIAFKANPQLVIQEANVTTGQTIHVSFNITTPQSTPLFAAFLTGVAPNEVFGNFTRMGKGNGTVTVPKGLTGQTYLVLTTTKVQSFTDVGVVAGPAVFFFNFPPNPN</sequence>
<name>A0A0C9Y0Z6_9AGAR</name>
<dbReference type="PANTHER" id="PTHR38705">
    <property type="entry name" value="PROTEIN RDS1"/>
    <property type="match status" value="1"/>
</dbReference>